<keyword evidence="1" id="KW-0812">Transmembrane</keyword>
<evidence type="ECO:0000256" key="1">
    <source>
        <dbReference type="SAM" id="Phobius"/>
    </source>
</evidence>
<name>A0AAN8WPS8_HALRR</name>
<organism evidence="2 3">
    <name type="scientific">Halocaridina rubra</name>
    <name type="common">Hawaiian red shrimp</name>
    <dbReference type="NCBI Taxonomy" id="373956"/>
    <lineage>
        <taxon>Eukaryota</taxon>
        <taxon>Metazoa</taxon>
        <taxon>Ecdysozoa</taxon>
        <taxon>Arthropoda</taxon>
        <taxon>Crustacea</taxon>
        <taxon>Multicrustacea</taxon>
        <taxon>Malacostraca</taxon>
        <taxon>Eumalacostraca</taxon>
        <taxon>Eucarida</taxon>
        <taxon>Decapoda</taxon>
        <taxon>Pleocyemata</taxon>
        <taxon>Caridea</taxon>
        <taxon>Atyoidea</taxon>
        <taxon>Atyidae</taxon>
        <taxon>Halocaridina</taxon>
    </lineage>
</organism>
<evidence type="ECO:0000313" key="2">
    <source>
        <dbReference type="EMBL" id="KAK7070066.1"/>
    </source>
</evidence>
<protein>
    <submittedName>
        <fullName evidence="2">Uncharacterized protein</fullName>
    </submittedName>
</protein>
<evidence type="ECO:0000313" key="3">
    <source>
        <dbReference type="Proteomes" id="UP001381693"/>
    </source>
</evidence>
<comment type="caution">
    <text evidence="2">The sequence shown here is derived from an EMBL/GenBank/DDBJ whole genome shotgun (WGS) entry which is preliminary data.</text>
</comment>
<dbReference type="AlphaFoldDB" id="A0AAN8WPS8"/>
<keyword evidence="1" id="KW-0472">Membrane</keyword>
<sequence>MRKEGNQLNLTGIVEWQRGSSGPQQVVFHTGFVSSGSVVDGKVSLDIPMVPEWRDNHADIHYESHHGRHLFTVSLATGMEQTIVNGSMSADGFPAGDGEIMFSSTALWAKQPLTLTFSQTLTEQGYKGRYHLEWPYFDNSTQQWMRKPVTASLEHFFLNAGHRGSLNITAAFTKNKPVKIDYGFKFPASGDITIELGISYEVIAFKFKVDRVTVVIAEGLVKQRTSYEFDNLFWPFGFSSTKESNRTSDSELRKRTILELYDLHDTSRKITLAFRHDAAISGRKFVIKGNALDREIILETGYKIVPGHFHTNFLLSWSEDEKILFDIDWKDISRGFTKEHVLTANFSQPYRTVHIDAYYKRSPLDIDAFIKFNWDYDNPSGEEELHGRFNWINESDELQKLHKALLTLKHPVLEKDLSLRGELRQNMEEILAVQMKLEYSPESSKDVDVHVTVTEDSLSNGVKLYKNMVAAQHVDSKLLLQTNGSLSIDMGKYSLIQDFMYTNMSDYTHTAQFMTVIDTVERMLHTSLDTWRKLVDIHVVVEENDEGQWSIAATGVPKQEVPLVTYLQVHPSNPIVTITFDNLLSNDTTYDTSFPRYIAEQVVLEGGIEDLRNVRFSMKHCLPAWLGETEDKLPLWVGDAQFSFRLNHSRLLTSYLNWRPDLKEEIMNELGELIGATHDLRQNIEDWVKMTAIKVGDEALTRLQPVLEDLLNISRPLIQDFRYAVILQMSFLSETYIIINLPVLGTSIMIVDFYIFNRKVDGC</sequence>
<dbReference type="Proteomes" id="UP001381693">
    <property type="component" value="Unassembled WGS sequence"/>
</dbReference>
<proteinExistence type="predicted"/>
<keyword evidence="3" id="KW-1185">Reference proteome</keyword>
<accession>A0AAN8WPS8</accession>
<gene>
    <name evidence="2" type="ORF">SK128_012863</name>
</gene>
<keyword evidence="1" id="KW-1133">Transmembrane helix</keyword>
<feature type="transmembrane region" description="Helical" evidence="1">
    <location>
        <begin position="736"/>
        <end position="756"/>
    </location>
</feature>
<reference evidence="2 3" key="1">
    <citation type="submission" date="2023-11" db="EMBL/GenBank/DDBJ databases">
        <title>Halocaridina rubra genome assembly.</title>
        <authorList>
            <person name="Smith C."/>
        </authorList>
    </citation>
    <scope>NUCLEOTIDE SEQUENCE [LARGE SCALE GENOMIC DNA]</scope>
    <source>
        <strain evidence="2">EP-1</strain>
        <tissue evidence="2">Whole</tissue>
    </source>
</reference>
<dbReference type="EMBL" id="JAXCGZ010015574">
    <property type="protein sequence ID" value="KAK7070066.1"/>
    <property type="molecule type" value="Genomic_DNA"/>
</dbReference>